<name>A0ABR2DHK8_9ROSI</name>
<sequence>MVSLAWQRTLYQKKLEMDTLKKGRTGKTETTNTESGLMKDHRIKTLWSLLPTRFIPVYRSNYNKLTSSLAQDIARYLASSFWIKSQVRSESGSSRLAGILGPKRVLPWSIVQPRLAMEHACELGTNSDALRPWDKLYLRDLDDPQLQALELEQDLLLLIGDPICSLFITGYRGEEEARKKHSLDG</sequence>
<accession>A0ABR2DHK8</accession>
<proteinExistence type="predicted"/>
<keyword evidence="2" id="KW-1185">Reference proteome</keyword>
<gene>
    <name evidence="1" type="ORF">V6N12_034593</name>
</gene>
<protein>
    <submittedName>
        <fullName evidence="1">Uncharacterized protein</fullName>
    </submittedName>
</protein>
<reference evidence="1 2" key="1">
    <citation type="journal article" date="2024" name="G3 (Bethesda)">
        <title>Genome assembly of Hibiscus sabdariffa L. provides insights into metabolisms of medicinal natural products.</title>
        <authorList>
            <person name="Kim T."/>
        </authorList>
    </citation>
    <scope>NUCLEOTIDE SEQUENCE [LARGE SCALE GENOMIC DNA]</scope>
    <source>
        <strain evidence="1">TK-2024</strain>
        <tissue evidence="1">Old leaves</tissue>
    </source>
</reference>
<comment type="caution">
    <text evidence="1">The sequence shown here is derived from an EMBL/GenBank/DDBJ whole genome shotgun (WGS) entry which is preliminary data.</text>
</comment>
<evidence type="ECO:0000313" key="1">
    <source>
        <dbReference type="EMBL" id="KAK8538886.1"/>
    </source>
</evidence>
<dbReference type="Proteomes" id="UP001472677">
    <property type="component" value="Unassembled WGS sequence"/>
</dbReference>
<evidence type="ECO:0000313" key="2">
    <source>
        <dbReference type="Proteomes" id="UP001472677"/>
    </source>
</evidence>
<organism evidence="1 2">
    <name type="scientific">Hibiscus sabdariffa</name>
    <name type="common">roselle</name>
    <dbReference type="NCBI Taxonomy" id="183260"/>
    <lineage>
        <taxon>Eukaryota</taxon>
        <taxon>Viridiplantae</taxon>
        <taxon>Streptophyta</taxon>
        <taxon>Embryophyta</taxon>
        <taxon>Tracheophyta</taxon>
        <taxon>Spermatophyta</taxon>
        <taxon>Magnoliopsida</taxon>
        <taxon>eudicotyledons</taxon>
        <taxon>Gunneridae</taxon>
        <taxon>Pentapetalae</taxon>
        <taxon>rosids</taxon>
        <taxon>malvids</taxon>
        <taxon>Malvales</taxon>
        <taxon>Malvaceae</taxon>
        <taxon>Malvoideae</taxon>
        <taxon>Hibiscus</taxon>
    </lineage>
</organism>
<dbReference type="EMBL" id="JBBPBM010000027">
    <property type="protein sequence ID" value="KAK8538886.1"/>
    <property type="molecule type" value="Genomic_DNA"/>
</dbReference>